<dbReference type="Proteomes" id="UP000297641">
    <property type="component" value="Unassembled WGS sequence"/>
</dbReference>
<dbReference type="EMBL" id="RQFT01000012">
    <property type="protein sequence ID" value="TGL03150.1"/>
    <property type="molecule type" value="Genomic_DNA"/>
</dbReference>
<keyword evidence="1" id="KW-1133">Transmembrane helix</keyword>
<gene>
    <name evidence="2" type="ORF">EHQ43_15220</name>
</gene>
<dbReference type="RefSeq" id="WP_135771635.1">
    <property type="nucleotide sequence ID" value="NZ_RQFT01000012.1"/>
</dbReference>
<proteinExistence type="predicted"/>
<accession>A0A7I0HND7</accession>
<reference evidence="2 3" key="1">
    <citation type="journal article" date="2019" name="PLoS Negl. Trop. Dis.">
        <title>Revisiting the worldwide diversity of Leptospira species in the environment.</title>
        <authorList>
            <person name="Vincent A.T."/>
            <person name="Schiettekatte O."/>
            <person name="Bourhy P."/>
            <person name="Veyrier F.J."/>
            <person name="Picardeau M."/>
        </authorList>
    </citation>
    <scope>NUCLEOTIDE SEQUENCE [LARGE SCALE GENOMIC DNA]</scope>
    <source>
        <strain evidence="2 3">201800273</strain>
    </source>
</reference>
<keyword evidence="1" id="KW-0812">Transmembrane</keyword>
<sequence length="319" mass="34915">MKTLKQSYRHWNRLCHRTIDIALRNSLVLLTIGLSLFLLQCEGKSAEGESHLIPILIAKESDTTSKLGDDQGGSGGIEPIGVDDLPAGIPLLNEITYFTNDANPADDPYSTKGLLQFPKSSVSFQKPVPANTEVILYFGKKNMVLHSDGTVTNALQSIKRTAANFSGHTYLTDADKKIKVFVVAKNEIGMSTKQLTIGHPRNCANAVKIPATIGDCNDHCFDVTRVGDTIEITAKYNLTFDGISLHLDLVGVSPRSLPETIAPTADLEIPTPMIGLHTIKTSFNIHEKDYLCTKVQSLLTLDQPLRFAIAQEYINIPND</sequence>
<name>A0A7I0HND7_9LEPT</name>
<dbReference type="AlphaFoldDB" id="A0A7I0HND7"/>
<keyword evidence="1" id="KW-0472">Membrane</keyword>
<organism evidence="2 3">
    <name type="scientific">Leptospira bouyouniensis</name>
    <dbReference type="NCBI Taxonomy" id="2484911"/>
    <lineage>
        <taxon>Bacteria</taxon>
        <taxon>Pseudomonadati</taxon>
        <taxon>Spirochaetota</taxon>
        <taxon>Spirochaetia</taxon>
        <taxon>Leptospirales</taxon>
        <taxon>Leptospiraceae</taxon>
        <taxon>Leptospira</taxon>
    </lineage>
</organism>
<evidence type="ECO:0000256" key="1">
    <source>
        <dbReference type="SAM" id="Phobius"/>
    </source>
</evidence>
<protein>
    <submittedName>
        <fullName evidence="2">Uncharacterized protein</fullName>
    </submittedName>
</protein>
<comment type="caution">
    <text evidence="2">The sequence shown here is derived from an EMBL/GenBank/DDBJ whole genome shotgun (WGS) entry which is preliminary data.</text>
</comment>
<evidence type="ECO:0000313" key="2">
    <source>
        <dbReference type="EMBL" id="TGL03150.1"/>
    </source>
</evidence>
<feature type="transmembrane region" description="Helical" evidence="1">
    <location>
        <begin position="21"/>
        <end position="39"/>
    </location>
</feature>
<evidence type="ECO:0000313" key="3">
    <source>
        <dbReference type="Proteomes" id="UP000297641"/>
    </source>
</evidence>